<keyword evidence="1" id="KW-1133">Transmembrane helix</keyword>
<feature type="transmembrane region" description="Helical" evidence="1">
    <location>
        <begin position="259"/>
        <end position="278"/>
    </location>
</feature>
<dbReference type="EMBL" id="ANJA01002298">
    <property type="protein sequence ID" value="ETO70661.1"/>
    <property type="molecule type" value="Genomic_DNA"/>
</dbReference>
<reference evidence="2 3" key="1">
    <citation type="submission" date="2013-11" db="EMBL/GenBank/DDBJ databases">
        <title>The Genome Sequence of Phytophthora parasitica P1976.</title>
        <authorList>
            <consortium name="The Broad Institute Genomics Platform"/>
            <person name="Russ C."/>
            <person name="Tyler B."/>
            <person name="Panabieres F."/>
            <person name="Shan W."/>
            <person name="Tripathy S."/>
            <person name="Grunwald N."/>
            <person name="Machado M."/>
            <person name="Johnson C.S."/>
            <person name="Walker B."/>
            <person name="Young S."/>
            <person name="Zeng Q."/>
            <person name="Gargeya S."/>
            <person name="Fitzgerald M."/>
            <person name="Haas B."/>
            <person name="Abouelleil A."/>
            <person name="Allen A.W."/>
            <person name="Alvarado L."/>
            <person name="Arachchi H.M."/>
            <person name="Berlin A.M."/>
            <person name="Chapman S.B."/>
            <person name="Gainer-Dewar J."/>
            <person name="Goldberg J."/>
            <person name="Griggs A."/>
            <person name="Gujja S."/>
            <person name="Hansen M."/>
            <person name="Howarth C."/>
            <person name="Imamovic A."/>
            <person name="Ireland A."/>
            <person name="Larimer J."/>
            <person name="McCowan C."/>
            <person name="Murphy C."/>
            <person name="Pearson M."/>
            <person name="Poon T.W."/>
            <person name="Priest M."/>
            <person name="Roberts A."/>
            <person name="Saif S."/>
            <person name="Shea T."/>
            <person name="Sisk P."/>
            <person name="Sykes S."/>
            <person name="Wortman J."/>
            <person name="Nusbaum C."/>
            <person name="Birren B."/>
        </authorList>
    </citation>
    <scope>NUCLEOTIDE SEQUENCE [LARGE SCALE GENOMIC DNA]</scope>
    <source>
        <strain evidence="2 3">P1976</strain>
    </source>
</reference>
<keyword evidence="1" id="KW-0812">Transmembrane</keyword>
<comment type="caution">
    <text evidence="2">The sequence shown here is derived from an EMBL/GenBank/DDBJ whole genome shotgun (WGS) entry which is preliminary data.</text>
</comment>
<protein>
    <submittedName>
        <fullName evidence="2">Uncharacterized protein</fullName>
    </submittedName>
</protein>
<dbReference type="AlphaFoldDB" id="A0A080ZVK0"/>
<organism evidence="2 3">
    <name type="scientific">Phytophthora nicotianae P1976</name>
    <dbReference type="NCBI Taxonomy" id="1317066"/>
    <lineage>
        <taxon>Eukaryota</taxon>
        <taxon>Sar</taxon>
        <taxon>Stramenopiles</taxon>
        <taxon>Oomycota</taxon>
        <taxon>Peronosporomycetes</taxon>
        <taxon>Peronosporales</taxon>
        <taxon>Peronosporaceae</taxon>
        <taxon>Phytophthora</taxon>
    </lineage>
</organism>
<evidence type="ECO:0000256" key="1">
    <source>
        <dbReference type="SAM" id="Phobius"/>
    </source>
</evidence>
<feature type="transmembrane region" description="Helical" evidence="1">
    <location>
        <begin position="473"/>
        <end position="491"/>
    </location>
</feature>
<accession>A0A080ZVK0</accession>
<evidence type="ECO:0000313" key="3">
    <source>
        <dbReference type="Proteomes" id="UP000028582"/>
    </source>
</evidence>
<sequence>MWSHIVQLWESLQVELHGKYSNKRVLELSNYASNTSWLHVITVLIVTPLPCILVIVLADILPLADPADGVSGNTLFFLRNAYTTFVQSFICIHQFRISVPILPYPIRRAIVNALYITVGDIGIQYAVASSTSFPLPFSLVTTTLPWITLVTISMTIEWRKKIRETPGAKVMLTNVMKVMACQVALETLYPIYYCVFQMLSDEGQMGFALLLPVIKLALRYVFTRTVVHLTDEMPEVIVFNVEVFNALFVSYCMQNSPSVWTTLGLMFVDIVLIILSVHDMEPTSHGLKELEQRIDRERCWNKGTNTGNRVPTTLDRIQTLLEQKSSLQYMVASARVELEQVQTDLGSERRVPEQIKSGRNKISVTPVVTTKIPNNAELLPVASHLRASARIHPAVESAGKLLQKFSVKVRYTRKVQILLCMAEFLLLLNYVEVVVPLVFSVYMLATYQLPNREYYSQLHGMTQSDLLQTLGNVMFYCSLQLVSLLLLVFILQRKLDLSPIHQLSFVLEKQYSAVQAKLVFWVLFTTQASLQHNGYDYNLRFPWLDN</sequence>
<feature type="transmembrane region" description="Helical" evidence="1">
    <location>
        <begin position="37"/>
        <end position="61"/>
    </location>
</feature>
<name>A0A080ZVK0_PHYNI</name>
<feature type="transmembrane region" description="Helical" evidence="1">
    <location>
        <begin position="81"/>
        <end position="102"/>
    </location>
</feature>
<keyword evidence="1" id="KW-0472">Membrane</keyword>
<dbReference type="Proteomes" id="UP000028582">
    <property type="component" value="Unassembled WGS sequence"/>
</dbReference>
<feature type="transmembrane region" description="Helical" evidence="1">
    <location>
        <begin position="133"/>
        <end position="154"/>
    </location>
</feature>
<evidence type="ECO:0000313" key="2">
    <source>
        <dbReference type="EMBL" id="ETO70661.1"/>
    </source>
</evidence>
<feature type="transmembrane region" description="Helical" evidence="1">
    <location>
        <begin position="417"/>
        <end position="445"/>
    </location>
</feature>
<feature type="transmembrane region" description="Helical" evidence="1">
    <location>
        <begin position="175"/>
        <end position="193"/>
    </location>
</feature>
<dbReference type="OrthoDB" id="105688at2759"/>
<feature type="transmembrane region" description="Helical" evidence="1">
    <location>
        <begin position="109"/>
        <end position="127"/>
    </location>
</feature>
<gene>
    <name evidence="2" type="ORF">F444_12876</name>
</gene>
<proteinExistence type="predicted"/>